<accession>A0AC60Q6H6</accession>
<reference evidence="1 2" key="1">
    <citation type="journal article" date="2020" name="Cell">
        <title>Large-Scale Comparative Analyses of Tick Genomes Elucidate Their Genetic Diversity and Vector Capacities.</title>
        <authorList>
            <consortium name="Tick Genome and Microbiome Consortium (TIGMIC)"/>
            <person name="Jia N."/>
            <person name="Wang J."/>
            <person name="Shi W."/>
            <person name="Du L."/>
            <person name="Sun Y."/>
            <person name="Zhan W."/>
            <person name="Jiang J.F."/>
            <person name="Wang Q."/>
            <person name="Zhang B."/>
            <person name="Ji P."/>
            <person name="Bell-Sakyi L."/>
            <person name="Cui X.M."/>
            <person name="Yuan T.T."/>
            <person name="Jiang B.G."/>
            <person name="Yang W.F."/>
            <person name="Lam T.T."/>
            <person name="Chang Q.C."/>
            <person name="Ding S.J."/>
            <person name="Wang X.J."/>
            <person name="Zhu J.G."/>
            <person name="Ruan X.D."/>
            <person name="Zhao L."/>
            <person name="Wei J.T."/>
            <person name="Ye R.Z."/>
            <person name="Que T.C."/>
            <person name="Du C.H."/>
            <person name="Zhou Y.H."/>
            <person name="Cheng J.X."/>
            <person name="Dai P.F."/>
            <person name="Guo W.B."/>
            <person name="Han X.H."/>
            <person name="Huang E.J."/>
            <person name="Li L.F."/>
            <person name="Wei W."/>
            <person name="Gao Y.C."/>
            <person name="Liu J.Z."/>
            <person name="Shao H.Z."/>
            <person name="Wang X."/>
            <person name="Wang C.C."/>
            <person name="Yang T.C."/>
            <person name="Huo Q.B."/>
            <person name="Li W."/>
            <person name="Chen H.Y."/>
            <person name="Chen S.E."/>
            <person name="Zhou L.G."/>
            <person name="Ni X.B."/>
            <person name="Tian J.H."/>
            <person name="Sheng Y."/>
            <person name="Liu T."/>
            <person name="Pan Y.S."/>
            <person name="Xia L.Y."/>
            <person name="Li J."/>
            <person name="Zhao F."/>
            <person name="Cao W.C."/>
        </authorList>
    </citation>
    <scope>NUCLEOTIDE SEQUENCE [LARGE SCALE GENOMIC DNA]</scope>
    <source>
        <strain evidence="1">Iper-2018</strain>
    </source>
</reference>
<gene>
    <name evidence="1" type="ORF">HPB47_024400</name>
</gene>
<proteinExistence type="predicted"/>
<protein>
    <submittedName>
        <fullName evidence="1">Uncharacterized protein</fullName>
    </submittedName>
</protein>
<dbReference type="EMBL" id="JABSTQ010009501">
    <property type="protein sequence ID" value="KAG0428613.1"/>
    <property type="molecule type" value="Genomic_DNA"/>
</dbReference>
<sequence>MAKRFSTVQFSCVDYLRRYKKKVHGDKHIVSVEKTNKVKFGKTIGSANSRGPHIKIFHRPVLVPISELPTFAPAQETPQFEVPLQDPRKDAERLETNGNSAIYAVHILPVQVCGENQVTCSELLKKLKQYAAGFQRHGVEPGDKVLAHLGDLVESFIAMYAIVLAGGIVIPSDPASDKGGGQQIRYPVDYSTLKISDGDALRLEE</sequence>
<dbReference type="Proteomes" id="UP000805193">
    <property type="component" value="Unassembled WGS sequence"/>
</dbReference>
<evidence type="ECO:0000313" key="2">
    <source>
        <dbReference type="Proteomes" id="UP000805193"/>
    </source>
</evidence>
<comment type="caution">
    <text evidence="1">The sequence shown here is derived from an EMBL/GenBank/DDBJ whole genome shotgun (WGS) entry which is preliminary data.</text>
</comment>
<name>A0AC60Q6H6_IXOPE</name>
<keyword evidence="2" id="KW-1185">Reference proteome</keyword>
<organism evidence="1 2">
    <name type="scientific">Ixodes persulcatus</name>
    <name type="common">Taiga tick</name>
    <dbReference type="NCBI Taxonomy" id="34615"/>
    <lineage>
        <taxon>Eukaryota</taxon>
        <taxon>Metazoa</taxon>
        <taxon>Ecdysozoa</taxon>
        <taxon>Arthropoda</taxon>
        <taxon>Chelicerata</taxon>
        <taxon>Arachnida</taxon>
        <taxon>Acari</taxon>
        <taxon>Parasitiformes</taxon>
        <taxon>Ixodida</taxon>
        <taxon>Ixodoidea</taxon>
        <taxon>Ixodidae</taxon>
        <taxon>Ixodinae</taxon>
        <taxon>Ixodes</taxon>
    </lineage>
</organism>
<evidence type="ECO:0000313" key="1">
    <source>
        <dbReference type="EMBL" id="KAG0428613.1"/>
    </source>
</evidence>